<feature type="signal peptide" evidence="7">
    <location>
        <begin position="1"/>
        <end position="26"/>
    </location>
</feature>
<dbReference type="Gene3D" id="1.25.40.10">
    <property type="entry name" value="Tetratricopeptide repeat domain"/>
    <property type="match status" value="1"/>
</dbReference>
<dbReference type="PANTHER" id="PTHR22726">
    <property type="entry name" value="METALLOENDOPEPTIDASE OMA1"/>
    <property type="match status" value="1"/>
</dbReference>
<evidence type="ECO:0000256" key="1">
    <source>
        <dbReference type="ARBA" id="ARBA00001947"/>
    </source>
</evidence>
<evidence type="ECO:0000256" key="4">
    <source>
        <dbReference type="ARBA" id="ARBA00022801"/>
    </source>
</evidence>
<evidence type="ECO:0000256" key="2">
    <source>
        <dbReference type="ARBA" id="ARBA00022670"/>
    </source>
</evidence>
<evidence type="ECO:0000256" key="7">
    <source>
        <dbReference type="SAM" id="SignalP"/>
    </source>
</evidence>
<dbReference type="GO" id="GO:0046872">
    <property type="term" value="F:metal ion binding"/>
    <property type="evidence" value="ECO:0007669"/>
    <property type="project" value="UniProtKB-KW"/>
</dbReference>
<dbReference type="RefSeq" id="WP_169640640.1">
    <property type="nucleotide sequence ID" value="NZ_CP048788.1"/>
</dbReference>
<keyword evidence="6 9" id="KW-0482">Metalloprotease</keyword>
<evidence type="ECO:0000259" key="8">
    <source>
        <dbReference type="Pfam" id="PF01435"/>
    </source>
</evidence>
<dbReference type="Gene3D" id="3.30.2010.10">
    <property type="entry name" value="Metalloproteases ('zincins'), catalytic domain"/>
    <property type="match status" value="1"/>
</dbReference>
<keyword evidence="3" id="KW-0479">Metal-binding</keyword>
<feature type="chain" id="PRO_5032977205" evidence="7">
    <location>
        <begin position="27"/>
        <end position="443"/>
    </location>
</feature>
<evidence type="ECO:0000313" key="9">
    <source>
        <dbReference type="EMBL" id="QJF51424.1"/>
    </source>
</evidence>
<evidence type="ECO:0000256" key="5">
    <source>
        <dbReference type="ARBA" id="ARBA00022833"/>
    </source>
</evidence>
<dbReference type="CDD" id="cd07324">
    <property type="entry name" value="M48C_Oma1-like"/>
    <property type="match status" value="1"/>
</dbReference>
<reference evidence="9 10" key="1">
    <citation type="submission" date="2020-02" db="EMBL/GenBank/DDBJ databases">
        <title>Genome sequence of Roseobacter ponti.</title>
        <authorList>
            <person name="Hollensteiner J."/>
            <person name="Schneider D."/>
            <person name="Poehlein A."/>
            <person name="Daniel R."/>
        </authorList>
    </citation>
    <scope>NUCLEOTIDE SEQUENCE [LARGE SCALE GENOMIC DNA]</scope>
    <source>
        <strain evidence="9 10">DSM 106830</strain>
    </source>
</reference>
<dbReference type="PANTHER" id="PTHR22726:SF1">
    <property type="entry name" value="METALLOENDOPEPTIDASE OMA1, MITOCHONDRIAL"/>
    <property type="match status" value="1"/>
</dbReference>
<proteinExistence type="predicted"/>
<evidence type="ECO:0000256" key="6">
    <source>
        <dbReference type="ARBA" id="ARBA00023049"/>
    </source>
</evidence>
<protein>
    <submittedName>
        <fullName evidence="9">M48 family metalloprotease</fullName>
    </submittedName>
</protein>
<keyword evidence="10" id="KW-1185">Reference proteome</keyword>
<feature type="domain" description="Peptidase M48" evidence="8">
    <location>
        <begin position="39"/>
        <end position="223"/>
    </location>
</feature>
<dbReference type="AlphaFoldDB" id="A0A858SRT9"/>
<dbReference type="InterPro" id="IPR001915">
    <property type="entry name" value="Peptidase_M48"/>
</dbReference>
<dbReference type="KEGG" id="rpon:G3256_09745"/>
<keyword evidence="2 9" id="KW-0645">Protease</keyword>
<dbReference type="InterPro" id="IPR051156">
    <property type="entry name" value="Mito/Outer_Membr_Metalloprot"/>
</dbReference>
<comment type="cofactor">
    <cofactor evidence="1">
        <name>Zn(2+)</name>
        <dbReference type="ChEBI" id="CHEBI:29105"/>
    </cofactor>
</comment>
<evidence type="ECO:0000256" key="3">
    <source>
        <dbReference type="ARBA" id="ARBA00022723"/>
    </source>
</evidence>
<keyword evidence="5" id="KW-0862">Zinc</keyword>
<dbReference type="GO" id="GO:0051603">
    <property type="term" value="P:proteolysis involved in protein catabolic process"/>
    <property type="evidence" value="ECO:0007669"/>
    <property type="project" value="TreeGrafter"/>
</dbReference>
<dbReference type="GO" id="GO:0016020">
    <property type="term" value="C:membrane"/>
    <property type="evidence" value="ECO:0007669"/>
    <property type="project" value="TreeGrafter"/>
</dbReference>
<evidence type="ECO:0000313" key="10">
    <source>
        <dbReference type="Proteomes" id="UP000503308"/>
    </source>
</evidence>
<gene>
    <name evidence="9" type="ORF">G3256_09745</name>
</gene>
<dbReference type="SUPFAM" id="SSF48452">
    <property type="entry name" value="TPR-like"/>
    <property type="match status" value="1"/>
</dbReference>
<accession>A0A858SRT9</accession>
<sequence length="443" mass="48112">MTFQRVFRRASIPLLALWLMAAPALAQGLLRDSDLEYGLKQLAAPILSAAGLSPSRVKILVVNDNSLNAFVISNDAIFLHYGLINRMETAAMLQGVIAHEAAHIANGHLTRRMGNLSSARTASGIGLALAAVAAATGNGAAASGLALGTQSAAMGRFFRHTRAEEASADQSGVRFMKTAGVSPVGMMDVLEIFRGQEVLAETRQDPYLRSHPLSRDRLRAVEGYVAAYGDTGAPDQTAAYWFSRVRGKLSAYTRAPKWTLRRLGETPYQDVRLLREAVAEHRQSRTKQALRAIDAAIAMRPTDPFLHDQRAQILFETRSFPAAAAAWRRAVELAPNDALILSGYGRALLVQDDIAGAKRALERARTIDFRDGSMLRDLSVAYARSGQNGMASLVTAERYALRGRMEDAGIHARRASGLLDKGSGPWQRAQDIVIAAERAAKRR</sequence>
<dbReference type="InterPro" id="IPR011990">
    <property type="entry name" value="TPR-like_helical_dom_sf"/>
</dbReference>
<dbReference type="GO" id="GO:0004222">
    <property type="term" value="F:metalloendopeptidase activity"/>
    <property type="evidence" value="ECO:0007669"/>
    <property type="project" value="InterPro"/>
</dbReference>
<dbReference type="Pfam" id="PF01435">
    <property type="entry name" value="Peptidase_M48"/>
    <property type="match status" value="1"/>
</dbReference>
<organism evidence="9 10">
    <name type="scientific">Roseobacter ponti</name>
    <dbReference type="NCBI Taxonomy" id="1891787"/>
    <lineage>
        <taxon>Bacteria</taxon>
        <taxon>Pseudomonadati</taxon>
        <taxon>Pseudomonadota</taxon>
        <taxon>Alphaproteobacteria</taxon>
        <taxon>Rhodobacterales</taxon>
        <taxon>Roseobacteraceae</taxon>
        <taxon>Roseobacter</taxon>
    </lineage>
</organism>
<keyword evidence="7" id="KW-0732">Signal</keyword>
<keyword evidence="4" id="KW-0378">Hydrolase</keyword>
<dbReference type="EMBL" id="CP048788">
    <property type="protein sequence ID" value="QJF51424.1"/>
    <property type="molecule type" value="Genomic_DNA"/>
</dbReference>
<name>A0A858SRT9_9RHOB</name>
<dbReference type="Proteomes" id="UP000503308">
    <property type="component" value="Chromosome"/>
</dbReference>